<dbReference type="InterPro" id="IPR023393">
    <property type="entry name" value="START-like_dom_sf"/>
</dbReference>
<accession>A0A109K524</accession>
<dbReference type="Proteomes" id="UP000057737">
    <property type="component" value="Unassembled WGS sequence"/>
</dbReference>
<comment type="similarity">
    <text evidence="1">Belongs to the AHA1 family.</text>
</comment>
<dbReference type="RefSeq" id="WP_066499658.1">
    <property type="nucleotide sequence ID" value="NZ_LNCU01000012.1"/>
</dbReference>
<gene>
    <name evidence="3" type="ORF">AS156_27840</name>
</gene>
<comment type="caution">
    <text evidence="3">The sequence shown here is derived from an EMBL/GenBank/DDBJ whole genome shotgun (WGS) entry which is preliminary data.</text>
</comment>
<feature type="domain" description="Activator of Hsp90 ATPase homologue 1/2-like C-terminal" evidence="2">
    <location>
        <begin position="22"/>
        <end position="152"/>
    </location>
</feature>
<keyword evidence="4" id="KW-1185">Reference proteome</keyword>
<dbReference type="AlphaFoldDB" id="A0A109K524"/>
<evidence type="ECO:0000313" key="3">
    <source>
        <dbReference type="EMBL" id="KWV60728.1"/>
    </source>
</evidence>
<dbReference type="Pfam" id="PF08327">
    <property type="entry name" value="AHSA1"/>
    <property type="match status" value="1"/>
</dbReference>
<evidence type="ECO:0000313" key="4">
    <source>
        <dbReference type="Proteomes" id="UP000057737"/>
    </source>
</evidence>
<proteinExistence type="inferred from homology"/>
<dbReference type="Gene3D" id="3.30.530.20">
    <property type="match status" value="1"/>
</dbReference>
<sequence length="154" mass="17309">MSKLTLKTEGDSYVIVTRRFVAPPEAVYRAHTEPELLQKWLLGPEGWTMPVCVSEARPGGKIRYEWTDGKGGGFHLTGEYLELVPFSRLVHVERMHLPDPTPDNHVETRFEPDGSGTLMTMRMTLPDAETRAAMLATGMEHGMEDSYARLDSMS</sequence>
<evidence type="ECO:0000259" key="2">
    <source>
        <dbReference type="Pfam" id="PF08327"/>
    </source>
</evidence>
<organism evidence="3 4">
    <name type="scientific">Bradyrhizobium macuxiense</name>
    <dbReference type="NCBI Taxonomy" id="1755647"/>
    <lineage>
        <taxon>Bacteria</taxon>
        <taxon>Pseudomonadati</taxon>
        <taxon>Pseudomonadota</taxon>
        <taxon>Alphaproteobacteria</taxon>
        <taxon>Hyphomicrobiales</taxon>
        <taxon>Nitrobacteraceae</taxon>
        <taxon>Bradyrhizobium</taxon>
    </lineage>
</organism>
<name>A0A109K524_9BRAD</name>
<dbReference type="InterPro" id="IPR013538">
    <property type="entry name" value="ASHA1/2-like_C"/>
</dbReference>
<dbReference type="OrthoDB" id="9805228at2"/>
<protein>
    <recommendedName>
        <fullName evidence="2">Activator of Hsp90 ATPase homologue 1/2-like C-terminal domain-containing protein</fullName>
    </recommendedName>
</protein>
<dbReference type="SUPFAM" id="SSF55961">
    <property type="entry name" value="Bet v1-like"/>
    <property type="match status" value="1"/>
</dbReference>
<dbReference type="EMBL" id="LNCU01000012">
    <property type="protein sequence ID" value="KWV60728.1"/>
    <property type="molecule type" value="Genomic_DNA"/>
</dbReference>
<evidence type="ECO:0000256" key="1">
    <source>
        <dbReference type="ARBA" id="ARBA00006817"/>
    </source>
</evidence>
<reference evidence="3 4" key="1">
    <citation type="submission" date="2015-11" db="EMBL/GenBank/DDBJ databases">
        <title>Draft Genome Sequence of the Strain BR 10303 (Bradyrhizobium sp.) isolated from nodules of Centrolobium paraense.</title>
        <authorList>
            <person name="Zelli J.E."/>
            <person name="Simoes-Araujo J.L."/>
            <person name="Barauna A.C."/>
            <person name="Silva K."/>
        </authorList>
    </citation>
    <scope>NUCLEOTIDE SEQUENCE [LARGE SCALE GENOMIC DNA]</scope>
    <source>
        <strain evidence="3 4">BR 10303</strain>
    </source>
</reference>